<dbReference type="GO" id="GO:0006412">
    <property type="term" value="P:translation"/>
    <property type="evidence" value="ECO:0007669"/>
    <property type="project" value="InterPro"/>
</dbReference>
<dbReference type="GO" id="GO:0030686">
    <property type="term" value="C:90S preribosome"/>
    <property type="evidence" value="ECO:0007669"/>
    <property type="project" value="TreeGrafter"/>
</dbReference>
<dbReference type="AlphaFoldDB" id="A0A314UAQ0"/>
<dbReference type="OrthoDB" id="1724687at2759"/>
<dbReference type="GO" id="GO:0003735">
    <property type="term" value="F:structural constituent of ribosome"/>
    <property type="evidence" value="ECO:0007669"/>
    <property type="project" value="InterPro"/>
</dbReference>
<dbReference type="STRING" id="2094558.A0A314UAQ0"/>
<evidence type="ECO:0000313" key="4">
    <source>
        <dbReference type="EMBL" id="PQM33464.1"/>
    </source>
</evidence>
<protein>
    <submittedName>
        <fullName evidence="4">Transcription factor MYB108-like</fullName>
    </submittedName>
</protein>
<dbReference type="PANTHER" id="PTHR11278">
    <property type="entry name" value="40S RIBOSOMAL PROTEIN S7"/>
    <property type="match status" value="1"/>
</dbReference>
<dbReference type="GO" id="GO:0022627">
    <property type="term" value="C:cytosolic small ribosomal subunit"/>
    <property type="evidence" value="ECO:0007669"/>
    <property type="project" value="TreeGrafter"/>
</dbReference>
<reference evidence="4 5" key="1">
    <citation type="submission" date="2018-02" db="EMBL/GenBank/DDBJ databases">
        <title>Draft genome of wild Prunus yedoensis var. nudiflora.</title>
        <authorList>
            <person name="Baek S."/>
            <person name="Kim J.-H."/>
            <person name="Choi K."/>
            <person name="Kim G.-B."/>
            <person name="Cho A."/>
            <person name="Jang H."/>
            <person name="Shin C.-H."/>
            <person name="Yu H.-J."/>
            <person name="Mun J.-H."/>
        </authorList>
    </citation>
    <scope>NUCLEOTIDE SEQUENCE [LARGE SCALE GENOMIC DNA]</scope>
    <source>
        <strain evidence="5">cv. Jeju island</strain>
        <tissue evidence="4">Leaf</tissue>
    </source>
</reference>
<sequence length="408" mass="45542">MPRLLQKIGGESSFSSPMLIQNPTALQPLDNVSQHLTAAAASPPQIPGQGALNMSGTIYNLDSIQKQNAESEFCTSSCILPSEPTDMPKMSQFPECPPSPFHAILNNDNAKGGFCVDNNSYDIEAFNLQGSVSAQGFAGNSAGDCCGAESNWLDSDFSCGMWSMDELWQRKKVAISQKDMLWDALTLNLADLVANHSRFVYIQIQDCNFSVWLIGFLCTAEAILLHGFQSLEAEKRSESLILWFSSRFVKMFTSRKKIHKDNNAEPTEFEESVAQAVIELESNSDLKSDLKDLYINSAVQVDVSGNRKAVVIHIPYRLRKAYRKIHVRLVRELEKKFSGKDVILIATRRILRPPKKGSAAQRPRTRTLTAVHEAMLEDVVAPAEIVGKRTRYRLDGSKIMKVNYPNFF</sequence>
<gene>
    <name evidence="4" type="ORF">Pyn_17360</name>
</gene>
<dbReference type="GO" id="GO:0042274">
    <property type="term" value="P:ribosomal small subunit biogenesis"/>
    <property type="evidence" value="ECO:0007669"/>
    <property type="project" value="TreeGrafter"/>
</dbReference>
<dbReference type="Proteomes" id="UP000250321">
    <property type="component" value="Unassembled WGS sequence"/>
</dbReference>
<dbReference type="InterPro" id="IPR000554">
    <property type="entry name" value="Ribosomal_eS7"/>
</dbReference>
<dbReference type="EMBL" id="PJQY01003918">
    <property type="protein sequence ID" value="PQM33464.1"/>
    <property type="molecule type" value="Genomic_DNA"/>
</dbReference>
<evidence type="ECO:0000313" key="5">
    <source>
        <dbReference type="Proteomes" id="UP000250321"/>
    </source>
</evidence>
<dbReference type="GO" id="GO:0006364">
    <property type="term" value="P:rRNA processing"/>
    <property type="evidence" value="ECO:0007669"/>
    <property type="project" value="TreeGrafter"/>
</dbReference>
<keyword evidence="2" id="KW-0689">Ribosomal protein</keyword>
<dbReference type="PANTHER" id="PTHR11278:SF29">
    <property type="entry name" value="SMALL RIBOSOMAL SUBUNIT PROTEIN ES7Z"/>
    <property type="match status" value="1"/>
</dbReference>
<comment type="similarity">
    <text evidence="1">Belongs to the eukaryotic ribosomal protein eS7 family.</text>
</comment>
<organism evidence="4 5">
    <name type="scientific">Prunus yedoensis var. nudiflora</name>
    <dbReference type="NCBI Taxonomy" id="2094558"/>
    <lineage>
        <taxon>Eukaryota</taxon>
        <taxon>Viridiplantae</taxon>
        <taxon>Streptophyta</taxon>
        <taxon>Embryophyta</taxon>
        <taxon>Tracheophyta</taxon>
        <taxon>Spermatophyta</taxon>
        <taxon>Magnoliopsida</taxon>
        <taxon>eudicotyledons</taxon>
        <taxon>Gunneridae</taxon>
        <taxon>Pentapetalae</taxon>
        <taxon>rosids</taxon>
        <taxon>fabids</taxon>
        <taxon>Rosales</taxon>
        <taxon>Rosaceae</taxon>
        <taxon>Amygdaloideae</taxon>
        <taxon>Amygdaleae</taxon>
        <taxon>Prunus</taxon>
    </lineage>
</organism>
<dbReference type="PROSITE" id="PS00948">
    <property type="entry name" value="RIBOSOMAL_S7E"/>
    <property type="match status" value="1"/>
</dbReference>
<evidence type="ECO:0000256" key="3">
    <source>
        <dbReference type="ARBA" id="ARBA00023274"/>
    </source>
</evidence>
<dbReference type="Pfam" id="PF01251">
    <property type="entry name" value="Ribosomal_S7e"/>
    <property type="match status" value="1"/>
</dbReference>
<comment type="caution">
    <text evidence="4">The sequence shown here is derived from an EMBL/GenBank/DDBJ whole genome shotgun (WGS) entry which is preliminary data.</text>
</comment>
<keyword evidence="5" id="KW-1185">Reference proteome</keyword>
<proteinExistence type="inferred from homology"/>
<dbReference type="GO" id="GO:0032040">
    <property type="term" value="C:small-subunit processome"/>
    <property type="evidence" value="ECO:0007669"/>
    <property type="project" value="TreeGrafter"/>
</dbReference>
<dbReference type="InterPro" id="IPR047861">
    <property type="entry name" value="Ribosomal_eS7_CS"/>
</dbReference>
<keyword evidence="3" id="KW-0687">Ribonucleoprotein</keyword>
<name>A0A314UAQ0_PRUYE</name>
<evidence type="ECO:0000256" key="2">
    <source>
        <dbReference type="ARBA" id="ARBA00022980"/>
    </source>
</evidence>
<accession>A0A314UAQ0</accession>
<evidence type="ECO:0000256" key="1">
    <source>
        <dbReference type="ARBA" id="ARBA00007820"/>
    </source>
</evidence>